<keyword evidence="4" id="KW-1134">Transmembrane beta strand</keyword>
<dbReference type="OrthoDB" id="367883at2"/>
<evidence type="ECO:0000256" key="1">
    <source>
        <dbReference type="ARBA" id="ARBA00004442"/>
    </source>
</evidence>
<keyword evidence="8" id="KW-0732">Signal</keyword>
<comment type="caution">
    <text evidence="9">The sequence shown here is derived from an EMBL/GenBank/DDBJ whole genome shotgun (WGS) entry which is preliminary data.</text>
</comment>
<accession>A0A512B4V7</accession>
<dbReference type="InterPro" id="IPR003423">
    <property type="entry name" value="OMP_efflux"/>
</dbReference>
<dbReference type="EMBL" id="BJYS01000048">
    <property type="protein sequence ID" value="GEO06990.1"/>
    <property type="molecule type" value="Genomic_DNA"/>
</dbReference>
<evidence type="ECO:0000256" key="3">
    <source>
        <dbReference type="ARBA" id="ARBA00022448"/>
    </source>
</evidence>
<dbReference type="GO" id="GO:0009279">
    <property type="term" value="C:cell outer membrane"/>
    <property type="evidence" value="ECO:0007669"/>
    <property type="project" value="UniProtKB-SubCell"/>
</dbReference>
<dbReference type="InterPro" id="IPR051906">
    <property type="entry name" value="TolC-like"/>
</dbReference>
<keyword evidence="3" id="KW-0813">Transport</keyword>
<organism evidence="9 10">
    <name type="scientific">Adhaeribacter aerolatus</name>
    <dbReference type="NCBI Taxonomy" id="670289"/>
    <lineage>
        <taxon>Bacteria</taxon>
        <taxon>Pseudomonadati</taxon>
        <taxon>Bacteroidota</taxon>
        <taxon>Cytophagia</taxon>
        <taxon>Cytophagales</taxon>
        <taxon>Hymenobacteraceae</taxon>
        <taxon>Adhaeribacter</taxon>
    </lineage>
</organism>
<keyword evidence="5" id="KW-0812">Transmembrane</keyword>
<feature type="signal peptide" evidence="8">
    <location>
        <begin position="1"/>
        <end position="22"/>
    </location>
</feature>
<dbReference type="SUPFAM" id="SSF56954">
    <property type="entry name" value="Outer membrane efflux proteins (OEP)"/>
    <property type="match status" value="1"/>
</dbReference>
<feature type="chain" id="PRO_5021801576" evidence="8">
    <location>
        <begin position="23"/>
        <end position="447"/>
    </location>
</feature>
<comment type="similarity">
    <text evidence="2">Belongs to the outer membrane factor (OMF) (TC 1.B.17) family.</text>
</comment>
<reference evidence="9 10" key="1">
    <citation type="submission" date="2019-07" db="EMBL/GenBank/DDBJ databases">
        <title>Whole genome shotgun sequence of Adhaeribacter aerolatus NBRC 106133.</title>
        <authorList>
            <person name="Hosoyama A."/>
            <person name="Uohara A."/>
            <person name="Ohji S."/>
            <person name="Ichikawa N."/>
        </authorList>
    </citation>
    <scope>NUCLEOTIDE SEQUENCE [LARGE SCALE GENOMIC DNA]</scope>
    <source>
        <strain evidence="9 10">NBRC 106133</strain>
    </source>
</reference>
<dbReference type="GO" id="GO:1990281">
    <property type="term" value="C:efflux pump complex"/>
    <property type="evidence" value="ECO:0007669"/>
    <property type="project" value="TreeGrafter"/>
</dbReference>
<name>A0A512B4V7_9BACT</name>
<dbReference type="Pfam" id="PF02321">
    <property type="entry name" value="OEP"/>
    <property type="match status" value="2"/>
</dbReference>
<keyword evidence="6" id="KW-0472">Membrane</keyword>
<dbReference type="Proteomes" id="UP000321532">
    <property type="component" value="Unassembled WGS sequence"/>
</dbReference>
<evidence type="ECO:0000256" key="7">
    <source>
        <dbReference type="ARBA" id="ARBA00023237"/>
    </source>
</evidence>
<evidence type="ECO:0000313" key="10">
    <source>
        <dbReference type="Proteomes" id="UP000321532"/>
    </source>
</evidence>
<dbReference type="Gene3D" id="1.20.1600.10">
    <property type="entry name" value="Outer membrane efflux proteins (OEP)"/>
    <property type="match status" value="1"/>
</dbReference>
<gene>
    <name evidence="9" type="ORF">AAE02nite_46540</name>
</gene>
<evidence type="ECO:0000256" key="5">
    <source>
        <dbReference type="ARBA" id="ARBA00022692"/>
    </source>
</evidence>
<dbReference type="GO" id="GO:0015562">
    <property type="term" value="F:efflux transmembrane transporter activity"/>
    <property type="evidence" value="ECO:0007669"/>
    <property type="project" value="InterPro"/>
</dbReference>
<comment type="subcellular location">
    <subcellularLocation>
        <location evidence="1">Cell outer membrane</location>
    </subcellularLocation>
</comment>
<protein>
    <submittedName>
        <fullName evidence="9">RND transporter</fullName>
    </submittedName>
</protein>
<dbReference type="AlphaFoldDB" id="A0A512B4V7"/>
<sequence length="447" mass="51146">MKRVRLLWCLAVGLLWFPLETAAQVRTDSVAGGLTLEQCLAFALANRPVVQQAQLDERIGEREIRASLAGWLPQLNAQYNLQHYLKMPITLFPNDAGVPTPRTIGVANTSNVLLQANQTLYSNDVLQASRAARFVRLQDDQNTINTKINTVVTVSKAFYDVLLTQEQLRILNEAITRQEKQLQDAKAQYEQGLVDKTDFQRASITLGNILSDRKRALESVRFKHTYLKELMGLAPEKPLKLAFNPSQMEGNISVDTTQNITFANRIEYQQLQTQKQLQNLNINYFRWGFLPTVSAFANYNLVYQNNQFNELFNQSYPNSLAGLSVALPIFQGTRRIQNLRRAQLLDQRLDLDMLDLRNRITSEYDQALANYKSDLTEWQTTKNNVALAEDVYRIIKLQYNEGIKTYLDLITAETDLRVTQLNYFNALYRVLASKLDVQRAQGAIRVD</sequence>
<evidence type="ECO:0000256" key="8">
    <source>
        <dbReference type="SAM" id="SignalP"/>
    </source>
</evidence>
<evidence type="ECO:0000256" key="4">
    <source>
        <dbReference type="ARBA" id="ARBA00022452"/>
    </source>
</evidence>
<dbReference type="RefSeq" id="WP_146904234.1">
    <property type="nucleotide sequence ID" value="NZ_BJYS01000048.1"/>
</dbReference>
<keyword evidence="10" id="KW-1185">Reference proteome</keyword>
<dbReference type="GO" id="GO:0015288">
    <property type="term" value="F:porin activity"/>
    <property type="evidence" value="ECO:0007669"/>
    <property type="project" value="TreeGrafter"/>
</dbReference>
<keyword evidence="7" id="KW-0998">Cell outer membrane</keyword>
<evidence type="ECO:0000313" key="9">
    <source>
        <dbReference type="EMBL" id="GEO06990.1"/>
    </source>
</evidence>
<proteinExistence type="inferred from homology"/>
<evidence type="ECO:0000256" key="2">
    <source>
        <dbReference type="ARBA" id="ARBA00007613"/>
    </source>
</evidence>
<dbReference type="PANTHER" id="PTHR30026:SF20">
    <property type="entry name" value="OUTER MEMBRANE PROTEIN TOLC"/>
    <property type="match status" value="1"/>
</dbReference>
<dbReference type="PANTHER" id="PTHR30026">
    <property type="entry name" value="OUTER MEMBRANE PROTEIN TOLC"/>
    <property type="match status" value="1"/>
</dbReference>
<evidence type="ECO:0000256" key="6">
    <source>
        <dbReference type="ARBA" id="ARBA00023136"/>
    </source>
</evidence>